<evidence type="ECO:0000256" key="5">
    <source>
        <dbReference type="SAM" id="Phobius"/>
    </source>
</evidence>
<evidence type="ECO:0000313" key="10">
    <source>
        <dbReference type="Proteomes" id="UP000790347"/>
    </source>
</evidence>
<keyword evidence="5" id="KW-0472">Membrane</keyword>
<dbReference type="EMBL" id="ASGP02000004">
    <property type="protein sequence ID" value="KAH9511628.1"/>
    <property type="molecule type" value="Genomic_DNA"/>
</dbReference>
<gene>
    <name evidence="9" type="ORF">DERF_010075</name>
    <name evidence="8" type="ORF">HUG17_0114</name>
</gene>
<dbReference type="InterPro" id="IPR000483">
    <property type="entry name" value="Cys-rich_flank_reg_C"/>
</dbReference>
<dbReference type="PANTHER" id="PTHR24364">
    <property type="entry name" value="LP06937P"/>
    <property type="match status" value="1"/>
</dbReference>
<keyword evidence="2 6" id="KW-0732">Signal</keyword>
<evidence type="ECO:0000256" key="3">
    <source>
        <dbReference type="ARBA" id="ARBA00022737"/>
    </source>
</evidence>
<comment type="caution">
    <text evidence="9">The sequence shown here is derived from an EMBL/GenBank/DDBJ whole genome shotgun (WGS) entry which is preliminary data.</text>
</comment>
<keyword evidence="1" id="KW-0433">Leucine-rich repeat</keyword>
<dbReference type="GO" id="GO:0016020">
    <property type="term" value="C:membrane"/>
    <property type="evidence" value="ECO:0007669"/>
    <property type="project" value="TreeGrafter"/>
</dbReference>
<accession>A0A922L6G2</accession>
<feature type="region of interest" description="Disordered" evidence="4">
    <location>
        <begin position="477"/>
        <end position="503"/>
    </location>
</feature>
<dbReference type="SMART" id="SM00082">
    <property type="entry name" value="LRRCT"/>
    <property type="match status" value="1"/>
</dbReference>
<dbReference type="InterPro" id="IPR052286">
    <property type="entry name" value="Wnt_signaling_inhibitor"/>
</dbReference>
<evidence type="ECO:0000313" key="9">
    <source>
        <dbReference type="EMBL" id="KAH9511628.1"/>
    </source>
</evidence>
<dbReference type="InterPro" id="IPR032675">
    <property type="entry name" value="LRR_dom_sf"/>
</dbReference>
<reference evidence="8" key="3">
    <citation type="journal article" date="2021" name="World Allergy Organ. J.">
        <title>Chromosome-level assembly of Dermatophagoides farinae genome and transcriptome reveals two novel allergens Der f 37 and Der f 39.</title>
        <authorList>
            <person name="Chen J."/>
            <person name="Cai Z."/>
            <person name="Fan D."/>
            <person name="Hu J."/>
            <person name="Hou Y."/>
            <person name="He Y."/>
            <person name="Zhang Z."/>
            <person name="Zhao Z."/>
            <person name="Gao P."/>
            <person name="Hu W."/>
            <person name="Sun J."/>
            <person name="Li J."/>
            <person name="Ji K."/>
        </authorList>
    </citation>
    <scope>NUCLEOTIDE SEQUENCE</scope>
    <source>
        <strain evidence="8">JKM2019</strain>
    </source>
</reference>
<proteinExistence type="predicted"/>
<dbReference type="SUPFAM" id="SSF52058">
    <property type="entry name" value="L domain-like"/>
    <property type="match status" value="1"/>
</dbReference>
<feature type="domain" description="LRRCT" evidence="7">
    <location>
        <begin position="309"/>
        <end position="375"/>
    </location>
</feature>
<dbReference type="Gene3D" id="3.80.10.10">
    <property type="entry name" value="Ribonuclease Inhibitor"/>
    <property type="match status" value="1"/>
</dbReference>
<dbReference type="InterPro" id="IPR003591">
    <property type="entry name" value="Leu-rich_rpt_typical-subtyp"/>
</dbReference>
<evidence type="ECO:0000256" key="2">
    <source>
        <dbReference type="ARBA" id="ARBA00022729"/>
    </source>
</evidence>
<evidence type="ECO:0000313" key="8">
    <source>
        <dbReference type="EMBL" id="KAH7644576.1"/>
    </source>
</evidence>
<reference evidence="9" key="4">
    <citation type="journal article" date="2022" name="Res Sq">
        <title>Comparative Genomics Reveals Insights into the Divergent Evolution of Astigmatic Mites and Household Pest Adaptations.</title>
        <authorList>
            <person name="Xiong Q."/>
            <person name="Wan A.T.-Y."/>
            <person name="Liu X.-Y."/>
            <person name="Fung C.S.-H."/>
            <person name="Xiao X."/>
            <person name="Malainual N."/>
            <person name="Hou J."/>
            <person name="Wang L."/>
            <person name="Wang M."/>
            <person name="Yang K."/>
            <person name="Cui Y."/>
            <person name="Leung E."/>
            <person name="Nong W."/>
            <person name="Shin S.-K."/>
            <person name="Au S."/>
            <person name="Jeong K.Y."/>
            <person name="Chew F.T."/>
            <person name="Hui J."/>
            <person name="Leung T.F."/>
            <person name="Tungtrongchitr A."/>
            <person name="Zhong N."/>
            <person name="Liu Z."/>
            <person name="Tsui S."/>
        </authorList>
    </citation>
    <scope>NUCLEOTIDE SEQUENCE</scope>
    <source>
        <strain evidence="9">Derf</strain>
        <tissue evidence="9">Whole organism</tissue>
    </source>
</reference>
<keyword evidence="5" id="KW-1133">Transmembrane helix</keyword>
<dbReference type="Proteomes" id="UP000828236">
    <property type="component" value="Unassembled WGS sequence"/>
</dbReference>
<keyword evidence="10" id="KW-1185">Reference proteome</keyword>
<feature type="transmembrane region" description="Helical" evidence="5">
    <location>
        <begin position="423"/>
        <end position="448"/>
    </location>
</feature>
<evidence type="ECO:0000256" key="4">
    <source>
        <dbReference type="SAM" id="MobiDB-lite"/>
    </source>
</evidence>
<keyword evidence="5" id="KW-0812">Transmembrane</keyword>
<dbReference type="SMART" id="SM00369">
    <property type="entry name" value="LRR_TYP"/>
    <property type="match status" value="3"/>
</dbReference>
<feature type="signal peptide" evidence="6">
    <location>
        <begin position="1"/>
        <end position="31"/>
    </location>
</feature>
<dbReference type="AlphaFoldDB" id="A0A922L6G2"/>
<keyword evidence="3" id="KW-0677">Repeat</keyword>
<reference evidence="9" key="1">
    <citation type="submission" date="2013-05" db="EMBL/GenBank/DDBJ databases">
        <authorList>
            <person name="Yim A.K.Y."/>
            <person name="Chan T.F."/>
            <person name="Ji K.M."/>
            <person name="Liu X.Y."/>
            <person name="Zhou J.W."/>
            <person name="Li R.Q."/>
            <person name="Yang K.Y."/>
            <person name="Li J."/>
            <person name="Li M."/>
            <person name="Law P.T.W."/>
            <person name="Wu Y.L."/>
            <person name="Cai Z.L."/>
            <person name="Qin H."/>
            <person name="Bao Y."/>
            <person name="Leung R.K.K."/>
            <person name="Ng P.K.S."/>
            <person name="Zou J."/>
            <person name="Zhong X.J."/>
            <person name="Ran P.X."/>
            <person name="Zhong N.S."/>
            <person name="Liu Z.G."/>
            <person name="Tsui S.K.W."/>
        </authorList>
    </citation>
    <scope>NUCLEOTIDE SEQUENCE</scope>
    <source>
        <strain evidence="9">Derf</strain>
        <tissue evidence="9">Whole organism</tissue>
    </source>
</reference>
<feature type="chain" id="PRO_5038277016" description="LRRCT domain-containing protein" evidence="6">
    <location>
        <begin position="32"/>
        <end position="570"/>
    </location>
</feature>
<evidence type="ECO:0000259" key="7">
    <source>
        <dbReference type="SMART" id="SM00082"/>
    </source>
</evidence>
<dbReference type="Proteomes" id="UP000790347">
    <property type="component" value="Unassembled WGS sequence"/>
</dbReference>
<reference evidence="8" key="2">
    <citation type="submission" date="2020-06" db="EMBL/GenBank/DDBJ databases">
        <authorList>
            <person name="Ji K."/>
            <person name="Li J."/>
        </authorList>
    </citation>
    <scope>NUCLEOTIDE SEQUENCE</scope>
    <source>
        <strain evidence="8">JKM2019</strain>
        <tissue evidence="8">Whole body</tissue>
    </source>
</reference>
<dbReference type="EMBL" id="SDOV01000001">
    <property type="protein sequence ID" value="KAH7644576.1"/>
    <property type="molecule type" value="Genomic_DNA"/>
</dbReference>
<name>A0A922L6G2_DERFA</name>
<evidence type="ECO:0000256" key="6">
    <source>
        <dbReference type="SAM" id="SignalP"/>
    </source>
</evidence>
<dbReference type="PANTHER" id="PTHR24364:SF18">
    <property type="entry name" value="LP06937P"/>
    <property type="match status" value="1"/>
</dbReference>
<organism evidence="9 10">
    <name type="scientific">Dermatophagoides farinae</name>
    <name type="common">American house dust mite</name>
    <dbReference type="NCBI Taxonomy" id="6954"/>
    <lineage>
        <taxon>Eukaryota</taxon>
        <taxon>Metazoa</taxon>
        <taxon>Ecdysozoa</taxon>
        <taxon>Arthropoda</taxon>
        <taxon>Chelicerata</taxon>
        <taxon>Arachnida</taxon>
        <taxon>Acari</taxon>
        <taxon>Acariformes</taxon>
        <taxon>Sarcoptiformes</taxon>
        <taxon>Astigmata</taxon>
        <taxon>Psoroptidia</taxon>
        <taxon>Analgoidea</taxon>
        <taxon>Pyroglyphidae</taxon>
        <taxon>Dermatophagoidinae</taxon>
        <taxon>Dermatophagoides</taxon>
    </lineage>
</organism>
<evidence type="ECO:0000256" key="1">
    <source>
        <dbReference type="ARBA" id="ARBA00022614"/>
    </source>
</evidence>
<protein>
    <recommendedName>
        <fullName evidence="7">LRRCT domain-containing protein</fullName>
    </recommendedName>
</protein>
<sequence length="570" mass="67528">MARIIIIIKWWSYFSSLFLLLLFDNFYLCQTTTTTATTNSSSLCPEQFENKCYCGHLDYYHHNNHNTYPLSRYFGKNRNTFITNCTDTNFNDSIILSLVPYETEILIFNGNNFSKLTGQQYQMNMNMNNTKSSRYDKLLMVDLSRNGIKQIDRNAFNHLQTIETLILNDNPIDFNHNVDDDGKLIFNKLIKLEELHLRNVTIDHRSSSPLISAIFNKQLKQLKIINLESNQIVQIDNGDNDRLFCSTPQLRRILLRDNRLEKFHQNLSCLTELSSIDISNNQIKHVDNQTIESLLSSTSLLYHINISENPFHCDCQLRDFYRFIRQQSQQNIVDHDNHYHKPTFDWIEEYQCHNNNGSLMNKYLDDLNENDFICDNKSSSSSSKMMMMTMMENDNEISMINIIGTEPSMNEMEKKLAIERYRFYVTLSYLVLTFLLLLLTILIIVLIYTNRNYIQTICSFCLADCCNYNNKNDYTALDKNDQPQQQQQQQQQQRRRQSSSRIGEWWQRIQKRSSSRSTTKIFVNDRQHRNYCDDHHDDNFGKNNHRFFIRHNNSSHNHHDHPMDIAEEQL</sequence>